<dbReference type="Proteomes" id="UP000799777">
    <property type="component" value="Unassembled WGS sequence"/>
</dbReference>
<comment type="caution">
    <text evidence="3">The sequence shown here is derived from an EMBL/GenBank/DDBJ whole genome shotgun (WGS) entry which is preliminary data.</text>
</comment>
<feature type="transmembrane region" description="Helical" evidence="2">
    <location>
        <begin position="6"/>
        <end position="26"/>
    </location>
</feature>
<keyword evidence="2" id="KW-0472">Membrane</keyword>
<keyword evidence="4" id="KW-1185">Reference proteome</keyword>
<sequence length="93" mass="9860">MVWFIPFLLLVAAAWAVVGILLARYLKQAGYNKPIKGRSLDASEIYGGGVGFGNQEGLQAGSSRDPEGMRVGRGGQGRPVMMGQYGGGRFKGL</sequence>
<dbReference type="AlphaFoldDB" id="A0A9P4HHV5"/>
<keyword evidence="2" id="KW-0812">Transmembrane</keyword>
<evidence type="ECO:0000256" key="1">
    <source>
        <dbReference type="SAM" id="MobiDB-lite"/>
    </source>
</evidence>
<feature type="compositionally biased region" description="Gly residues" evidence="1">
    <location>
        <begin position="84"/>
        <end position="93"/>
    </location>
</feature>
<proteinExistence type="predicted"/>
<accession>A0A9P4HHV5</accession>
<feature type="region of interest" description="Disordered" evidence="1">
    <location>
        <begin position="57"/>
        <end position="93"/>
    </location>
</feature>
<organism evidence="3 4">
    <name type="scientific">Setomelanomma holmii</name>
    <dbReference type="NCBI Taxonomy" id="210430"/>
    <lineage>
        <taxon>Eukaryota</taxon>
        <taxon>Fungi</taxon>
        <taxon>Dikarya</taxon>
        <taxon>Ascomycota</taxon>
        <taxon>Pezizomycotina</taxon>
        <taxon>Dothideomycetes</taxon>
        <taxon>Pleosporomycetidae</taxon>
        <taxon>Pleosporales</taxon>
        <taxon>Pleosporineae</taxon>
        <taxon>Phaeosphaeriaceae</taxon>
        <taxon>Setomelanomma</taxon>
    </lineage>
</organism>
<protein>
    <submittedName>
        <fullName evidence="3">Uncharacterized protein</fullName>
    </submittedName>
</protein>
<name>A0A9P4HHV5_9PLEO</name>
<evidence type="ECO:0000313" key="3">
    <source>
        <dbReference type="EMBL" id="KAF2033532.1"/>
    </source>
</evidence>
<gene>
    <name evidence="3" type="ORF">EK21DRAFT_58432</name>
</gene>
<evidence type="ECO:0000313" key="4">
    <source>
        <dbReference type="Proteomes" id="UP000799777"/>
    </source>
</evidence>
<reference evidence="3" key="1">
    <citation type="journal article" date="2020" name="Stud. Mycol.">
        <title>101 Dothideomycetes genomes: a test case for predicting lifestyles and emergence of pathogens.</title>
        <authorList>
            <person name="Haridas S."/>
            <person name="Albert R."/>
            <person name="Binder M."/>
            <person name="Bloem J."/>
            <person name="Labutti K."/>
            <person name="Salamov A."/>
            <person name="Andreopoulos B."/>
            <person name="Baker S."/>
            <person name="Barry K."/>
            <person name="Bills G."/>
            <person name="Bluhm B."/>
            <person name="Cannon C."/>
            <person name="Castanera R."/>
            <person name="Culley D."/>
            <person name="Daum C."/>
            <person name="Ezra D."/>
            <person name="Gonzalez J."/>
            <person name="Henrissat B."/>
            <person name="Kuo A."/>
            <person name="Liang C."/>
            <person name="Lipzen A."/>
            <person name="Lutzoni F."/>
            <person name="Magnuson J."/>
            <person name="Mondo S."/>
            <person name="Nolan M."/>
            <person name="Ohm R."/>
            <person name="Pangilinan J."/>
            <person name="Park H.-J."/>
            <person name="Ramirez L."/>
            <person name="Alfaro M."/>
            <person name="Sun H."/>
            <person name="Tritt A."/>
            <person name="Yoshinaga Y."/>
            <person name="Zwiers L.-H."/>
            <person name="Turgeon B."/>
            <person name="Goodwin S."/>
            <person name="Spatafora J."/>
            <person name="Crous P."/>
            <person name="Grigoriev I."/>
        </authorList>
    </citation>
    <scope>NUCLEOTIDE SEQUENCE</scope>
    <source>
        <strain evidence="3">CBS 110217</strain>
    </source>
</reference>
<dbReference type="OrthoDB" id="3790284at2759"/>
<evidence type="ECO:0000256" key="2">
    <source>
        <dbReference type="SAM" id="Phobius"/>
    </source>
</evidence>
<dbReference type="EMBL" id="ML978166">
    <property type="protein sequence ID" value="KAF2033532.1"/>
    <property type="molecule type" value="Genomic_DNA"/>
</dbReference>
<keyword evidence="2" id="KW-1133">Transmembrane helix</keyword>